<feature type="transmembrane region" description="Helical" evidence="1">
    <location>
        <begin position="80"/>
        <end position="108"/>
    </location>
</feature>
<dbReference type="Proteomes" id="UP000887575">
    <property type="component" value="Unassembled WGS sequence"/>
</dbReference>
<organism evidence="2 3">
    <name type="scientific">Mesorhabditis belari</name>
    <dbReference type="NCBI Taxonomy" id="2138241"/>
    <lineage>
        <taxon>Eukaryota</taxon>
        <taxon>Metazoa</taxon>
        <taxon>Ecdysozoa</taxon>
        <taxon>Nematoda</taxon>
        <taxon>Chromadorea</taxon>
        <taxon>Rhabditida</taxon>
        <taxon>Rhabditina</taxon>
        <taxon>Rhabditomorpha</taxon>
        <taxon>Rhabditoidea</taxon>
        <taxon>Rhabditidae</taxon>
        <taxon>Mesorhabditinae</taxon>
        <taxon>Mesorhabditis</taxon>
    </lineage>
</organism>
<accession>A0AAF3FRT5</accession>
<sequence>MIELHPTFEYLSVIPDIYVSSFRPLYPPYVNMTSLAFLVVGIAFALICTLIFSASHVSSCMHAIIGFHASERTQRLQRKFFLSLCIQEMIPVVAMTVPWTYFAMLMALQSNYINQWLNNLLFSLLTTHGSVSCISLLFLTEPYKRFVFSLLKKIPGLKTIQTAPLPQESTLGSKSTVAISQN</sequence>
<dbReference type="PANTHER" id="PTHR22941:SF33">
    <property type="entry name" value="SERPENTINE RECEPTOR, CLASS H"/>
    <property type="match status" value="1"/>
</dbReference>
<dbReference type="PANTHER" id="PTHR22941">
    <property type="entry name" value="SERPENTINE RECEPTOR"/>
    <property type="match status" value="1"/>
</dbReference>
<proteinExistence type="predicted"/>
<name>A0AAF3FRT5_9BILA</name>
<evidence type="ECO:0000313" key="3">
    <source>
        <dbReference type="WBParaSite" id="MBELARI_LOCUS9870"/>
    </source>
</evidence>
<dbReference type="AlphaFoldDB" id="A0AAF3FRT5"/>
<feature type="transmembrane region" description="Helical" evidence="1">
    <location>
        <begin position="29"/>
        <end position="52"/>
    </location>
</feature>
<keyword evidence="1" id="KW-1133">Transmembrane helix</keyword>
<dbReference type="InterPro" id="IPR053220">
    <property type="entry name" value="Nematode_rcpt-like_serp_H"/>
</dbReference>
<keyword evidence="1" id="KW-0472">Membrane</keyword>
<protein>
    <recommendedName>
        <fullName evidence="4">Serpentine Receptor, class H</fullName>
    </recommendedName>
</protein>
<dbReference type="SUPFAM" id="SSF81321">
    <property type="entry name" value="Family A G protein-coupled receptor-like"/>
    <property type="match status" value="1"/>
</dbReference>
<evidence type="ECO:0000256" key="1">
    <source>
        <dbReference type="SAM" id="Phobius"/>
    </source>
</evidence>
<feature type="transmembrane region" description="Helical" evidence="1">
    <location>
        <begin position="120"/>
        <end position="139"/>
    </location>
</feature>
<evidence type="ECO:0008006" key="4">
    <source>
        <dbReference type="Google" id="ProtNLM"/>
    </source>
</evidence>
<dbReference type="Pfam" id="PF10318">
    <property type="entry name" value="7TM_GPCR_Srh"/>
    <property type="match status" value="1"/>
</dbReference>
<keyword evidence="1" id="KW-0812">Transmembrane</keyword>
<evidence type="ECO:0000313" key="2">
    <source>
        <dbReference type="Proteomes" id="UP000887575"/>
    </source>
</evidence>
<dbReference type="WBParaSite" id="MBELARI_LOCUS9870">
    <property type="protein sequence ID" value="MBELARI_LOCUS9870"/>
    <property type="gene ID" value="MBELARI_LOCUS9870"/>
</dbReference>
<reference evidence="3" key="1">
    <citation type="submission" date="2024-02" db="UniProtKB">
        <authorList>
            <consortium name="WormBaseParasite"/>
        </authorList>
    </citation>
    <scope>IDENTIFICATION</scope>
</reference>
<keyword evidence="2" id="KW-1185">Reference proteome</keyword>
<dbReference type="InterPro" id="IPR019422">
    <property type="entry name" value="7TM_GPCR_serpentine_rcpt_Srh"/>
</dbReference>